<gene>
    <name evidence="2" type="ORF">SERLA73DRAFT_176914</name>
</gene>
<feature type="compositionally biased region" description="Low complexity" evidence="1">
    <location>
        <begin position="139"/>
        <end position="148"/>
    </location>
</feature>
<dbReference type="STRING" id="936435.F8PQE6"/>
<feature type="compositionally biased region" description="Polar residues" evidence="1">
    <location>
        <begin position="163"/>
        <end position="176"/>
    </location>
</feature>
<keyword evidence="3" id="KW-1185">Reference proteome</keyword>
<name>F8PQE6_SERL3</name>
<feature type="compositionally biased region" description="Acidic residues" evidence="1">
    <location>
        <begin position="76"/>
        <end position="107"/>
    </location>
</feature>
<dbReference type="AlphaFoldDB" id="F8PQE6"/>
<dbReference type="eggNOG" id="ENOG502R0ZM">
    <property type="taxonomic scope" value="Eukaryota"/>
</dbReference>
<feature type="compositionally biased region" description="Polar residues" evidence="1">
    <location>
        <begin position="108"/>
        <end position="119"/>
    </location>
</feature>
<dbReference type="OrthoDB" id="2528184at2759"/>
<evidence type="ECO:0000313" key="2">
    <source>
        <dbReference type="EMBL" id="EGO01559.1"/>
    </source>
</evidence>
<feature type="region of interest" description="Disordered" evidence="1">
    <location>
        <begin position="248"/>
        <end position="282"/>
    </location>
</feature>
<feature type="region of interest" description="Disordered" evidence="1">
    <location>
        <begin position="69"/>
        <end position="176"/>
    </location>
</feature>
<feature type="region of interest" description="Disordered" evidence="1">
    <location>
        <begin position="195"/>
        <end position="235"/>
    </location>
</feature>
<sequence>MKHEIDKLNARLQDVQVVEEECLHLRTSLEQERRKAQELEKAFLANSQISSESSSTDVESIDDSFNKAELTLNSVAEEEELEEEETVDDLSDEEDGLAGYEDEEDSDISFQSPGGSSIGSEDELDMHSPPGLLVSETISRSCSSSPVSIPERPAHSHAPHASLSKTWTFPRGTQSISDLSADDVDRFFGCLDDLDNTPPMGTYASSEDMGKGLFSSAFASSGDDEDEDLPPFLLPSDVGVVEASIRSLPVVIEEDEEEDVEEESDDDDENDEPQGEEVEGGIIFTFTPPAICITPVLDSQSAPAARSPVRKPVPIFEPFDDEDESESVPFTFPQIRVEQADEEKSDAALLSSPSSDDDEFTKKAVRKGTNSPSSIPRSTALRSFSSCTPPPPSIVTRVTLARSVAPINYPANTFVTPPSKRGGVMPSFIPQPVNSPSKHSTPTKPRSSVPVLRQAQGQPATNAHNEAHIFGQSDSGMVTSVSTELKESSSINSTLYEYPSERQALSSSLSSFMSSPLAARISFQSLSSYIPRSWAPGTAAVASCIGPSNASISSINDVQATVPLLSNVRTRPVQKGGVCI</sequence>
<feature type="region of interest" description="Disordered" evidence="1">
    <location>
        <begin position="430"/>
        <end position="449"/>
    </location>
</feature>
<feature type="compositionally biased region" description="Polar residues" evidence="1">
    <location>
        <begin position="432"/>
        <end position="446"/>
    </location>
</feature>
<protein>
    <submittedName>
        <fullName evidence="2">Uncharacterized protein</fullName>
    </submittedName>
</protein>
<dbReference type="InParanoid" id="F8PQE6"/>
<dbReference type="HOGENOM" id="CLU_470225_0_0_1"/>
<dbReference type="EMBL" id="GL945477">
    <property type="protein sequence ID" value="EGO01559.1"/>
    <property type="molecule type" value="Genomic_DNA"/>
</dbReference>
<organism evidence="3">
    <name type="scientific">Serpula lacrymans var. lacrymans (strain S7.3)</name>
    <name type="common">Dry rot fungus</name>
    <dbReference type="NCBI Taxonomy" id="936435"/>
    <lineage>
        <taxon>Eukaryota</taxon>
        <taxon>Fungi</taxon>
        <taxon>Dikarya</taxon>
        <taxon>Basidiomycota</taxon>
        <taxon>Agaricomycotina</taxon>
        <taxon>Agaricomycetes</taxon>
        <taxon>Agaricomycetidae</taxon>
        <taxon>Boletales</taxon>
        <taxon>Coniophorineae</taxon>
        <taxon>Serpulaceae</taxon>
        <taxon>Serpula</taxon>
    </lineage>
</organism>
<proteinExistence type="predicted"/>
<evidence type="ECO:0000313" key="3">
    <source>
        <dbReference type="Proteomes" id="UP000008063"/>
    </source>
</evidence>
<feature type="region of interest" description="Disordered" evidence="1">
    <location>
        <begin position="303"/>
        <end position="388"/>
    </location>
</feature>
<evidence type="ECO:0000256" key="1">
    <source>
        <dbReference type="SAM" id="MobiDB-lite"/>
    </source>
</evidence>
<reference evidence="3" key="1">
    <citation type="journal article" date="2011" name="Science">
        <title>The plant cell wall-decomposing machinery underlies the functional diversity of forest fungi.</title>
        <authorList>
            <person name="Eastwood D.C."/>
            <person name="Floudas D."/>
            <person name="Binder M."/>
            <person name="Majcherczyk A."/>
            <person name="Schneider P."/>
            <person name="Aerts A."/>
            <person name="Asiegbu F.O."/>
            <person name="Baker S.E."/>
            <person name="Barry K."/>
            <person name="Bendiksby M."/>
            <person name="Blumentritt M."/>
            <person name="Coutinho P.M."/>
            <person name="Cullen D."/>
            <person name="de Vries R.P."/>
            <person name="Gathman A."/>
            <person name="Goodell B."/>
            <person name="Henrissat B."/>
            <person name="Ihrmark K."/>
            <person name="Kauserud H."/>
            <person name="Kohler A."/>
            <person name="LaButti K."/>
            <person name="Lapidus A."/>
            <person name="Lavin J.L."/>
            <person name="Lee Y.-H."/>
            <person name="Lindquist E."/>
            <person name="Lilly W."/>
            <person name="Lucas S."/>
            <person name="Morin E."/>
            <person name="Murat C."/>
            <person name="Oguiza J.A."/>
            <person name="Park J."/>
            <person name="Pisabarro A.G."/>
            <person name="Riley R."/>
            <person name="Rosling A."/>
            <person name="Salamov A."/>
            <person name="Schmidt O."/>
            <person name="Schmutz J."/>
            <person name="Skrede I."/>
            <person name="Stenlid J."/>
            <person name="Wiebenga A."/>
            <person name="Xie X."/>
            <person name="Kuees U."/>
            <person name="Hibbett D.S."/>
            <person name="Hoffmeister D."/>
            <person name="Hoegberg N."/>
            <person name="Martin F."/>
            <person name="Grigoriev I.V."/>
            <person name="Watkinson S.C."/>
        </authorList>
    </citation>
    <scope>NUCLEOTIDE SEQUENCE [LARGE SCALE GENOMIC DNA]</scope>
    <source>
        <strain evidence="3">strain S7.3</strain>
    </source>
</reference>
<feature type="compositionally biased region" description="Polar residues" evidence="1">
    <location>
        <begin position="368"/>
        <end position="387"/>
    </location>
</feature>
<dbReference type="Proteomes" id="UP000008063">
    <property type="component" value="Unassembled WGS sequence"/>
</dbReference>
<accession>F8PQE6</accession>
<feature type="compositionally biased region" description="Acidic residues" evidence="1">
    <location>
        <begin position="252"/>
        <end position="279"/>
    </location>
</feature>